<dbReference type="InterPro" id="IPR014039">
    <property type="entry name" value="Transl_elong_EFTs/EF1B_dimer"/>
</dbReference>
<organism evidence="10 11">
    <name type="scientific">Sulfurimonas crateris</name>
    <dbReference type="NCBI Taxonomy" id="2574727"/>
    <lineage>
        <taxon>Bacteria</taxon>
        <taxon>Pseudomonadati</taxon>
        <taxon>Campylobacterota</taxon>
        <taxon>Epsilonproteobacteria</taxon>
        <taxon>Campylobacterales</taxon>
        <taxon>Sulfurimonadaceae</taxon>
        <taxon>Sulfurimonas</taxon>
    </lineage>
</organism>
<protein>
    <recommendedName>
        <fullName evidence="2 5">Elongation factor Ts</fullName>
        <shortName evidence="5">EF-Ts</shortName>
    </recommendedName>
</protein>
<keyword evidence="4 5" id="KW-0648">Protein biosynthesis</keyword>
<dbReference type="FunFam" id="1.10.8.10:FF:000001">
    <property type="entry name" value="Elongation factor Ts"/>
    <property type="match status" value="1"/>
</dbReference>
<evidence type="ECO:0000256" key="7">
    <source>
        <dbReference type="RuleBase" id="RU000643"/>
    </source>
</evidence>
<dbReference type="CDD" id="cd14275">
    <property type="entry name" value="UBA_EF-Ts"/>
    <property type="match status" value="1"/>
</dbReference>
<evidence type="ECO:0000256" key="3">
    <source>
        <dbReference type="ARBA" id="ARBA00022768"/>
    </source>
</evidence>
<feature type="domain" description="Translation elongation factor EFTs/EF1B dimerisation" evidence="9">
    <location>
        <begin position="73"/>
        <end position="333"/>
    </location>
</feature>
<gene>
    <name evidence="5" type="primary">tsf</name>
    <name evidence="10" type="ORF">FCU45_10435</name>
</gene>
<proteinExistence type="inferred from homology"/>
<accession>A0A4U2Z6E5</accession>
<comment type="subcellular location">
    <subcellularLocation>
        <location evidence="5 7">Cytoplasm</location>
    </subcellularLocation>
</comment>
<dbReference type="PANTHER" id="PTHR11741:SF0">
    <property type="entry name" value="ELONGATION FACTOR TS, MITOCHONDRIAL"/>
    <property type="match status" value="1"/>
</dbReference>
<keyword evidence="5" id="KW-0963">Cytoplasm</keyword>
<evidence type="ECO:0000256" key="6">
    <source>
        <dbReference type="RuleBase" id="RU000642"/>
    </source>
</evidence>
<keyword evidence="11" id="KW-1185">Reference proteome</keyword>
<feature type="coiled-coil region" evidence="8">
    <location>
        <begin position="207"/>
        <end position="261"/>
    </location>
</feature>
<feature type="region of interest" description="Involved in Mg(2+) ion dislocation from EF-Tu" evidence="5">
    <location>
        <begin position="82"/>
        <end position="85"/>
    </location>
</feature>
<dbReference type="SUPFAM" id="SSF54713">
    <property type="entry name" value="Elongation factor Ts (EF-Ts), dimerisation domain"/>
    <property type="match status" value="3"/>
</dbReference>
<keyword evidence="8" id="KW-0175">Coiled coil</keyword>
<evidence type="ECO:0000256" key="8">
    <source>
        <dbReference type="SAM" id="Coils"/>
    </source>
</evidence>
<dbReference type="Proteomes" id="UP000309561">
    <property type="component" value="Unassembled WGS sequence"/>
</dbReference>
<evidence type="ECO:0000313" key="11">
    <source>
        <dbReference type="Proteomes" id="UP000309561"/>
    </source>
</evidence>
<dbReference type="InterPro" id="IPR036402">
    <property type="entry name" value="EF-Ts_dimer_sf"/>
</dbReference>
<sequence length="351" mass="38557">MADITAAMVKELRQATDAPMMDCKKALVESDGDMQKATEWLKERGIAQSAKKADRVAAEGLVGFKLADDFSQATIVEINSETDFVAQNEGFKNLVLKTTEEIYSNSPADVDSLKATSFGSYFAESVAKIGEKIDVRRFATLKADDETVALNGYIHSNNRIAVIVLAKCDSKKTAEGLVPTLKNIAMHASAMKPTTLSYKDFDSEFVESETKGRIEALKKENEELARLKKPLKNIPQFISMMQLTDEVLAQAEADIKAALKEQNKPEAIWDKIVPGQLARFIDDNTTLDKEQALLDQTYVLDDKLTVAQAVEKAAKDLGGTAEIVDFVRFEVGEGIEKKVDDFAAEVAAQMS</sequence>
<dbReference type="Gene3D" id="1.10.8.10">
    <property type="entry name" value="DNA helicase RuvA subunit, C-terminal domain"/>
    <property type="match status" value="1"/>
</dbReference>
<evidence type="ECO:0000259" key="9">
    <source>
        <dbReference type="Pfam" id="PF00889"/>
    </source>
</evidence>
<dbReference type="AlphaFoldDB" id="A0A4U2Z6E5"/>
<evidence type="ECO:0000313" key="10">
    <source>
        <dbReference type="EMBL" id="TKI68421.1"/>
    </source>
</evidence>
<evidence type="ECO:0000256" key="5">
    <source>
        <dbReference type="HAMAP-Rule" id="MF_00050"/>
    </source>
</evidence>
<comment type="similarity">
    <text evidence="1 5 6">Belongs to the EF-Ts family.</text>
</comment>
<dbReference type="HAMAP" id="MF_00050">
    <property type="entry name" value="EF_Ts"/>
    <property type="match status" value="1"/>
</dbReference>
<dbReference type="Pfam" id="PF00889">
    <property type="entry name" value="EF_TS"/>
    <property type="match status" value="1"/>
</dbReference>
<name>A0A4U2Z6E5_9BACT</name>
<dbReference type="GO" id="GO:0005737">
    <property type="term" value="C:cytoplasm"/>
    <property type="evidence" value="ECO:0007669"/>
    <property type="project" value="UniProtKB-SubCell"/>
</dbReference>
<dbReference type="NCBIfam" id="TIGR00116">
    <property type="entry name" value="tsf"/>
    <property type="match status" value="1"/>
</dbReference>
<dbReference type="Gene3D" id="1.10.286.20">
    <property type="match status" value="1"/>
</dbReference>
<dbReference type="InterPro" id="IPR001816">
    <property type="entry name" value="Transl_elong_EFTs/EF1B"/>
</dbReference>
<evidence type="ECO:0000256" key="4">
    <source>
        <dbReference type="ARBA" id="ARBA00022917"/>
    </source>
</evidence>
<dbReference type="GO" id="GO:0003746">
    <property type="term" value="F:translation elongation factor activity"/>
    <property type="evidence" value="ECO:0007669"/>
    <property type="project" value="UniProtKB-UniRule"/>
</dbReference>
<dbReference type="PROSITE" id="PS01127">
    <property type="entry name" value="EF_TS_2"/>
    <property type="match status" value="1"/>
</dbReference>
<dbReference type="PANTHER" id="PTHR11741">
    <property type="entry name" value="ELONGATION FACTOR TS"/>
    <property type="match status" value="1"/>
</dbReference>
<keyword evidence="3 5" id="KW-0251">Elongation factor</keyword>
<dbReference type="EMBL" id="SZPX01000008">
    <property type="protein sequence ID" value="TKI68421.1"/>
    <property type="molecule type" value="Genomic_DNA"/>
</dbReference>
<evidence type="ECO:0000256" key="2">
    <source>
        <dbReference type="ARBA" id="ARBA00016956"/>
    </source>
</evidence>
<dbReference type="InterPro" id="IPR009060">
    <property type="entry name" value="UBA-like_sf"/>
</dbReference>
<dbReference type="InterPro" id="IPR018101">
    <property type="entry name" value="Transl_elong_Ts_CS"/>
</dbReference>
<evidence type="ECO:0000256" key="1">
    <source>
        <dbReference type="ARBA" id="ARBA00005532"/>
    </source>
</evidence>
<comment type="caution">
    <text evidence="10">The sequence shown here is derived from an EMBL/GenBank/DDBJ whole genome shotgun (WGS) entry which is preliminary data.</text>
</comment>
<comment type="function">
    <text evidence="5 6">Associates with the EF-Tu.GDP complex and induces the exchange of GDP to GTP. It remains bound to the aminoacyl-tRNA.EF-Tu.GTP complex up to the GTP hydrolysis stage on the ribosome.</text>
</comment>
<dbReference type="OrthoDB" id="9808348at2"/>
<dbReference type="SUPFAM" id="SSF46934">
    <property type="entry name" value="UBA-like"/>
    <property type="match status" value="1"/>
</dbReference>
<dbReference type="Gene3D" id="3.30.479.20">
    <property type="entry name" value="Elongation factor Ts, dimerisation domain"/>
    <property type="match status" value="2"/>
</dbReference>
<reference evidence="10 11" key="1">
    <citation type="submission" date="2019-04" db="EMBL/GenBank/DDBJ databases">
        <title>Sulfurimonas crateris sp. nov. a facultative anaerobic sulfur-oxidizing chemolithautotrophic bacterium isolated from a terrestrial mud vulcano.</title>
        <authorList>
            <person name="Ratnikova N.M."/>
            <person name="Slobodkin A.I."/>
            <person name="Merkel A.Y."/>
            <person name="Novikov A."/>
            <person name="Bonch-Osmolovskaya E.A."/>
            <person name="Slobodkina G.B."/>
        </authorList>
    </citation>
    <scope>NUCLEOTIDE SEQUENCE [LARGE SCALE GENOMIC DNA]</scope>
    <source>
        <strain evidence="10 11">SN118</strain>
    </source>
</reference>
<dbReference type="RefSeq" id="WP_137015028.1">
    <property type="nucleotide sequence ID" value="NZ_SZPX01000008.1"/>
</dbReference>